<keyword evidence="2" id="KW-0808">Transferase</keyword>
<dbReference type="STRING" id="55188.A0A2H5QFG0"/>
<comment type="caution">
    <text evidence="3">The sequence shown here is derived from an EMBL/GenBank/DDBJ whole genome shotgun (WGS) entry which is preliminary data.</text>
</comment>
<keyword evidence="2" id="KW-0328">Glycosyltransferase</keyword>
<dbReference type="SUPFAM" id="SSF53756">
    <property type="entry name" value="UDP-Glycosyltransferase/glycogen phosphorylase"/>
    <property type="match status" value="1"/>
</dbReference>
<name>A0A2H5QFG0_CITUN</name>
<dbReference type="PANTHER" id="PTHR11926:SF1311">
    <property type="entry name" value="UDP-GLYCOSYLTRANSFERASE 74F2"/>
    <property type="match status" value="1"/>
</dbReference>
<comment type="similarity">
    <text evidence="1">Belongs to the UDP-glycosyltransferase family.</text>
</comment>
<proteinExistence type="inferred from homology"/>
<dbReference type="EMBL" id="BDQV01000347">
    <property type="protein sequence ID" value="GAY63364.1"/>
    <property type="molecule type" value="Genomic_DNA"/>
</dbReference>
<evidence type="ECO:0000256" key="1">
    <source>
        <dbReference type="ARBA" id="ARBA00009995"/>
    </source>
</evidence>
<keyword evidence="4" id="KW-1185">Reference proteome</keyword>
<evidence type="ECO:0000256" key="2">
    <source>
        <dbReference type="ARBA" id="ARBA00022676"/>
    </source>
</evidence>
<evidence type="ECO:0000313" key="4">
    <source>
        <dbReference type="Proteomes" id="UP000236630"/>
    </source>
</evidence>
<dbReference type="Proteomes" id="UP000236630">
    <property type="component" value="Unassembled WGS sequence"/>
</dbReference>
<gene>
    <name evidence="3" type="ORF">CUMW_224920</name>
</gene>
<dbReference type="GO" id="GO:0080043">
    <property type="term" value="F:quercetin 3-O-glucosyltransferase activity"/>
    <property type="evidence" value="ECO:0007669"/>
    <property type="project" value="TreeGrafter"/>
</dbReference>
<dbReference type="Gene3D" id="3.40.50.2000">
    <property type="entry name" value="Glycogen Phosphorylase B"/>
    <property type="match status" value="1"/>
</dbReference>
<organism evidence="3 4">
    <name type="scientific">Citrus unshiu</name>
    <name type="common">Satsuma mandarin</name>
    <name type="synonym">Citrus nobilis var. unshiu</name>
    <dbReference type="NCBI Taxonomy" id="55188"/>
    <lineage>
        <taxon>Eukaryota</taxon>
        <taxon>Viridiplantae</taxon>
        <taxon>Streptophyta</taxon>
        <taxon>Embryophyta</taxon>
        <taxon>Tracheophyta</taxon>
        <taxon>Spermatophyta</taxon>
        <taxon>Magnoliopsida</taxon>
        <taxon>eudicotyledons</taxon>
        <taxon>Gunneridae</taxon>
        <taxon>Pentapetalae</taxon>
        <taxon>rosids</taxon>
        <taxon>malvids</taxon>
        <taxon>Sapindales</taxon>
        <taxon>Rutaceae</taxon>
        <taxon>Aurantioideae</taxon>
        <taxon>Citrus</taxon>
    </lineage>
</organism>
<accession>A0A2H5QFG0</accession>
<dbReference type="AlphaFoldDB" id="A0A2H5QFG0"/>
<dbReference type="PANTHER" id="PTHR11926">
    <property type="entry name" value="GLUCOSYL/GLUCURONOSYL TRANSFERASES"/>
    <property type="match status" value="1"/>
</dbReference>
<sequence length="86" mass="9557">MDAKFIEDVWKVGVRVGVDGDGIVRRDDIESCIREVMEGKSGREMKMNAKKWRDLAIEAVSEGGTSRGGCNADHWGLKPPLKKKIV</sequence>
<protein>
    <submittedName>
        <fullName evidence="3">Uncharacterized protein</fullName>
    </submittedName>
</protein>
<reference evidence="3 4" key="1">
    <citation type="journal article" date="2017" name="Front. Genet.">
        <title>Draft sequencing of the heterozygous diploid genome of Satsuma (Citrus unshiu Marc.) using a hybrid assembly approach.</title>
        <authorList>
            <person name="Shimizu T."/>
            <person name="Tanizawa Y."/>
            <person name="Mochizuki T."/>
            <person name="Nagasaki H."/>
            <person name="Yoshioka T."/>
            <person name="Toyoda A."/>
            <person name="Fujiyama A."/>
            <person name="Kaminuma E."/>
            <person name="Nakamura Y."/>
        </authorList>
    </citation>
    <scope>NUCLEOTIDE SEQUENCE [LARGE SCALE GENOMIC DNA]</scope>
    <source>
        <strain evidence="4">cv. Miyagawa wase</strain>
    </source>
</reference>
<dbReference type="GO" id="GO:0080044">
    <property type="term" value="F:quercetin 7-O-glucosyltransferase activity"/>
    <property type="evidence" value="ECO:0007669"/>
    <property type="project" value="TreeGrafter"/>
</dbReference>
<evidence type="ECO:0000313" key="3">
    <source>
        <dbReference type="EMBL" id="GAY63364.1"/>
    </source>
</evidence>